<gene>
    <name evidence="2" type="ORF">FTOL_03341</name>
</gene>
<proteinExistence type="predicted"/>
<dbReference type="AlphaFoldDB" id="A0AAE8M3E1"/>
<name>A0AAE8M3E1_9HYPO</name>
<reference evidence="2" key="1">
    <citation type="submission" date="2018-03" db="EMBL/GenBank/DDBJ databases">
        <authorList>
            <person name="Guldener U."/>
        </authorList>
    </citation>
    <scope>NUCLEOTIDE SEQUENCE</scope>
</reference>
<comment type="caution">
    <text evidence="2">The sequence shown here is derived from an EMBL/GenBank/DDBJ whole genome shotgun (WGS) entry which is preliminary data.</text>
</comment>
<dbReference type="EMBL" id="ONZP01000099">
    <property type="protein sequence ID" value="SPJ73611.1"/>
    <property type="molecule type" value="Genomic_DNA"/>
</dbReference>
<organism evidence="2 3">
    <name type="scientific">Fusarium torulosum</name>
    <dbReference type="NCBI Taxonomy" id="33205"/>
    <lineage>
        <taxon>Eukaryota</taxon>
        <taxon>Fungi</taxon>
        <taxon>Dikarya</taxon>
        <taxon>Ascomycota</taxon>
        <taxon>Pezizomycotina</taxon>
        <taxon>Sordariomycetes</taxon>
        <taxon>Hypocreomycetidae</taxon>
        <taxon>Hypocreales</taxon>
        <taxon>Nectriaceae</taxon>
        <taxon>Fusarium</taxon>
    </lineage>
</organism>
<evidence type="ECO:0000313" key="3">
    <source>
        <dbReference type="Proteomes" id="UP001187734"/>
    </source>
</evidence>
<keyword evidence="3" id="KW-1185">Reference proteome</keyword>
<evidence type="ECO:0000313" key="2">
    <source>
        <dbReference type="EMBL" id="SPJ73611.1"/>
    </source>
</evidence>
<feature type="region of interest" description="Disordered" evidence="1">
    <location>
        <begin position="56"/>
        <end position="83"/>
    </location>
</feature>
<evidence type="ECO:0000256" key="1">
    <source>
        <dbReference type="SAM" id="MobiDB-lite"/>
    </source>
</evidence>
<protein>
    <submittedName>
        <fullName evidence="2">Uncharacterized protein</fullName>
    </submittedName>
</protein>
<accession>A0AAE8M3E1</accession>
<sequence length="112" mass="12566">MAMEIRRVNAHIQPTVNMTQLQIVPGLVAGYSTVKAPTEQRGKIAIQSKLDYLWRMERESPAPAPQSPKASRSPPRPRHDRECRIRMPVLAALCFVSDPDRVNEPAPEPNLS</sequence>
<dbReference type="Proteomes" id="UP001187734">
    <property type="component" value="Unassembled WGS sequence"/>
</dbReference>